<comment type="pathway">
    <text evidence="2">Carbohydrate biosynthesis; dTDP-L-rhamnose biosynthesis.</text>
</comment>
<dbReference type="SUPFAM" id="SSF51735">
    <property type="entry name" value="NAD(P)-binding Rossmann-fold domains"/>
    <property type="match status" value="1"/>
</dbReference>
<keyword evidence="2 4" id="KW-0560">Oxidoreductase</keyword>
<dbReference type="Proteomes" id="UP001275049">
    <property type="component" value="Unassembled WGS sequence"/>
</dbReference>
<dbReference type="CDD" id="cd05254">
    <property type="entry name" value="dTDP_HR_like_SDR_e"/>
    <property type="match status" value="1"/>
</dbReference>
<evidence type="ECO:0000259" key="3">
    <source>
        <dbReference type="Pfam" id="PF04321"/>
    </source>
</evidence>
<protein>
    <recommendedName>
        <fullName evidence="2">dTDP-4-dehydrorhamnose reductase</fullName>
        <ecNumber evidence="2">1.1.1.133</ecNumber>
    </recommendedName>
</protein>
<evidence type="ECO:0000313" key="5">
    <source>
        <dbReference type="Proteomes" id="UP001275049"/>
    </source>
</evidence>
<evidence type="ECO:0000313" key="4">
    <source>
        <dbReference type="EMBL" id="MDY5132810.1"/>
    </source>
</evidence>
<comment type="similarity">
    <text evidence="1 2">Belongs to the dTDP-4-dehydrorhamnose reductase family.</text>
</comment>
<dbReference type="PANTHER" id="PTHR10491">
    <property type="entry name" value="DTDP-4-DEHYDRORHAMNOSE REDUCTASE"/>
    <property type="match status" value="1"/>
</dbReference>
<dbReference type="Pfam" id="PF04321">
    <property type="entry name" value="RmlD_sub_bind"/>
    <property type="match status" value="1"/>
</dbReference>
<sequence>MRWVVTGAHGMLGTDLVKMLIERDQDVLAVDKDELDITDPQAVSQLIKDTDVVVNVAAFTAIDEAEQDEAEAFSINATGPQILARRCKELGVKFVQVSNDYVFSGDAISPYSEDVIMQPTGAYGRTKAAGEWAVRSETDNYYIIRSAWLYGAKGSSFPKKIQQRLSEGETLKVVTDEIGQPTWTVDLADLIIRMVEADIPSGTYHGTAQGRTNWWSFAREIVGYLGADPESVEEATSASFNRAAPRPHFSVLGHDALHREGVKPIGNWKERWEVAAPVVLGGK</sequence>
<gene>
    <name evidence="4" type="primary">rfbD</name>
    <name evidence="4" type="ORF">R6G86_03500</name>
</gene>
<feature type="domain" description="RmlD-like substrate binding" evidence="3">
    <location>
        <begin position="1"/>
        <end position="271"/>
    </location>
</feature>
<dbReference type="PANTHER" id="PTHR10491:SF4">
    <property type="entry name" value="METHIONINE ADENOSYLTRANSFERASE 2 SUBUNIT BETA"/>
    <property type="match status" value="1"/>
</dbReference>
<dbReference type="InterPro" id="IPR036291">
    <property type="entry name" value="NAD(P)-bd_dom_sf"/>
</dbReference>
<name>A0ABU5G631_9ACTO</name>
<dbReference type="GO" id="GO:0008831">
    <property type="term" value="F:dTDP-4-dehydrorhamnose reductase activity"/>
    <property type="evidence" value="ECO:0007669"/>
    <property type="project" value="UniProtKB-EC"/>
</dbReference>
<dbReference type="NCBIfam" id="TIGR01214">
    <property type="entry name" value="rmlD"/>
    <property type="match status" value="1"/>
</dbReference>
<dbReference type="InterPro" id="IPR029903">
    <property type="entry name" value="RmlD-like-bd"/>
</dbReference>
<comment type="caution">
    <text evidence="4">The sequence shown here is derived from an EMBL/GenBank/DDBJ whole genome shotgun (WGS) entry which is preliminary data.</text>
</comment>
<dbReference type="EC" id="1.1.1.133" evidence="2"/>
<proteinExistence type="inferred from homology"/>
<accession>A0ABU5G631</accession>
<evidence type="ECO:0000256" key="1">
    <source>
        <dbReference type="ARBA" id="ARBA00010944"/>
    </source>
</evidence>
<evidence type="ECO:0000256" key="2">
    <source>
        <dbReference type="RuleBase" id="RU364082"/>
    </source>
</evidence>
<dbReference type="InterPro" id="IPR005913">
    <property type="entry name" value="dTDP_dehydrorham_reduct"/>
</dbReference>
<organism evidence="4 5">
    <name type="scientific">Actinotignum urinale</name>
    <dbReference type="NCBI Taxonomy" id="190146"/>
    <lineage>
        <taxon>Bacteria</taxon>
        <taxon>Bacillati</taxon>
        <taxon>Actinomycetota</taxon>
        <taxon>Actinomycetes</taxon>
        <taxon>Actinomycetales</taxon>
        <taxon>Actinomycetaceae</taxon>
        <taxon>Actinotignum</taxon>
    </lineage>
</organism>
<dbReference type="Gene3D" id="3.40.50.720">
    <property type="entry name" value="NAD(P)-binding Rossmann-like Domain"/>
    <property type="match status" value="1"/>
</dbReference>
<reference evidence="4 5" key="1">
    <citation type="submission" date="2023-10" db="EMBL/GenBank/DDBJ databases">
        <title>Whole Genome based description of the genera Actinobaculum and Actinotignum reveals a complex phylogenetic relationship within the species included in the genus Actinotignum.</title>
        <authorList>
            <person name="Jensen C.S."/>
            <person name="Dargis R."/>
            <person name="Kemp M."/>
            <person name="Christensen J.J."/>
        </authorList>
    </citation>
    <scope>NUCLEOTIDE SEQUENCE [LARGE SCALE GENOMIC DNA]</scope>
    <source>
        <strain evidence="4 5">SLA_B974</strain>
    </source>
</reference>
<keyword evidence="2" id="KW-0521">NADP</keyword>
<comment type="function">
    <text evidence="2">Catalyzes the reduction of dTDP-6-deoxy-L-lyxo-4-hexulose to yield dTDP-L-rhamnose.</text>
</comment>
<dbReference type="Gene3D" id="3.90.25.10">
    <property type="entry name" value="UDP-galactose 4-epimerase, domain 1"/>
    <property type="match status" value="1"/>
</dbReference>
<keyword evidence="5" id="KW-1185">Reference proteome</keyword>
<dbReference type="EMBL" id="JAWNGA010000004">
    <property type="protein sequence ID" value="MDY5132810.1"/>
    <property type="molecule type" value="Genomic_DNA"/>
</dbReference>